<dbReference type="GO" id="GO:0005737">
    <property type="term" value="C:cytoplasm"/>
    <property type="evidence" value="ECO:0007669"/>
    <property type="project" value="UniProtKB-SubCell"/>
</dbReference>
<dbReference type="GO" id="GO:0005524">
    <property type="term" value="F:ATP binding"/>
    <property type="evidence" value="ECO:0007669"/>
    <property type="project" value="UniProtKB-KW"/>
</dbReference>
<evidence type="ECO:0000256" key="7">
    <source>
        <dbReference type="ARBA" id="ARBA00026081"/>
    </source>
</evidence>
<dbReference type="PROSITE" id="PS50893">
    <property type="entry name" value="ABC_TRANSPORTER_2"/>
    <property type="match status" value="1"/>
</dbReference>
<feature type="domain" description="ABC transporter" evidence="8">
    <location>
        <begin position="4"/>
        <end position="237"/>
    </location>
</feature>
<evidence type="ECO:0000256" key="2">
    <source>
        <dbReference type="ARBA" id="ARBA00017803"/>
    </source>
</evidence>
<dbReference type="InterPro" id="IPR003439">
    <property type="entry name" value="ABC_transporter-like_ATP-bd"/>
</dbReference>
<accession>E8Q6L4</accession>
<dbReference type="RefSeq" id="WP_013516380.1">
    <property type="nucleotide sequence ID" value="NC_014909.2"/>
</dbReference>
<comment type="function">
    <text evidence="6">Part of the ABC transporter complex LptBFG involved in the translocation of lipopolysaccharide (LPS) from the inner membrane to the outer membrane. Probably responsible for energy coupling to the transport system.</text>
</comment>
<proteinExistence type="inferred from homology"/>
<dbReference type="PANTHER" id="PTHR45772">
    <property type="entry name" value="CONSERVED COMPONENT OF ABC TRANSPORTER FOR NATURAL AMINO ACIDS-RELATED"/>
    <property type="match status" value="1"/>
</dbReference>
<keyword evidence="3" id="KW-0813">Transport</keyword>
<dbReference type="OrthoDB" id="9802264at2"/>
<dbReference type="GO" id="GO:0016887">
    <property type="term" value="F:ATP hydrolysis activity"/>
    <property type="evidence" value="ECO:0007669"/>
    <property type="project" value="InterPro"/>
</dbReference>
<keyword evidence="5" id="KW-0067">ATP-binding</keyword>
<dbReference type="Gene3D" id="3.40.50.300">
    <property type="entry name" value="P-loop containing nucleotide triphosphate hydrolases"/>
    <property type="match status" value="1"/>
</dbReference>
<organism evidence="9 10">
    <name type="scientific">Blochmanniella vafra (strain BVAF)</name>
    <dbReference type="NCBI Taxonomy" id="859654"/>
    <lineage>
        <taxon>Bacteria</taxon>
        <taxon>Pseudomonadati</taxon>
        <taxon>Pseudomonadota</taxon>
        <taxon>Gammaproteobacteria</taxon>
        <taxon>Enterobacterales</taxon>
        <taxon>Enterobacteriaceae</taxon>
        <taxon>ant endosymbionts</taxon>
        <taxon>Candidatus Blochmanniella</taxon>
    </lineage>
</organism>
<dbReference type="FunFam" id="3.40.50.300:FF:000151">
    <property type="entry name" value="Lipopolysaccharide ABC transporter ATP-binding protein"/>
    <property type="match status" value="1"/>
</dbReference>
<dbReference type="InterPro" id="IPR027417">
    <property type="entry name" value="P-loop_NTPase"/>
</dbReference>
<keyword evidence="4" id="KW-0547">Nucleotide-binding</keyword>
<dbReference type="PROSITE" id="PS00211">
    <property type="entry name" value="ABC_TRANSPORTER_1"/>
    <property type="match status" value="1"/>
</dbReference>
<dbReference type="KEGG" id="bva:BVAF_042"/>
<evidence type="ECO:0000256" key="1">
    <source>
        <dbReference type="ARBA" id="ARBA00010865"/>
    </source>
</evidence>
<dbReference type="EMBL" id="CP002189">
    <property type="protein sequence ID" value="ADV33455.1"/>
    <property type="molecule type" value="Genomic_DNA"/>
</dbReference>
<dbReference type="InterPro" id="IPR030921">
    <property type="entry name" value="LPS_export_LptB"/>
</dbReference>
<protein>
    <recommendedName>
        <fullName evidence="2">Lipopolysaccharide export system ATP-binding protein LptB</fullName>
    </recommendedName>
</protein>
<reference evidence="9 10" key="1">
    <citation type="journal article" date="2010" name="BMC Genomics">
        <title>Unprecedented loss of ammonia assimilation capability in a urease-encoding bacterial mutualist.</title>
        <authorList>
            <person name="Williams L.E."/>
            <person name="Wernegreen J.J."/>
        </authorList>
    </citation>
    <scope>NUCLEOTIDE SEQUENCE [LARGE SCALE GENOMIC DNA]</scope>
    <source>
        <strain evidence="9 10">BVAF</strain>
    </source>
</reference>
<evidence type="ECO:0000313" key="10">
    <source>
        <dbReference type="Proteomes" id="UP000007464"/>
    </source>
</evidence>
<dbReference type="InterPro" id="IPR003593">
    <property type="entry name" value="AAA+_ATPase"/>
</dbReference>
<dbReference type="HOGENOM" id="CLU_000604_1_2_6"/>
<dbReference type="GO" id="GO:0055085">
    <property type="term" value="P:transmembrane transport"/>
    <property type="evidence" value="ECO:0007669"/>
    <property type="project" value="InterPro"/>
</dbReference>
<dbReference type="GO" id="GO:0043190">
    <property type="term" value="C:ATP-binding cassette (ABC) transporter complex"/>
    <property type="evidence" value="ECO:0007669"/>
    <property type="project" value="InterPro"/>
</dbReference>
<sequence>MEFLIIQKLSKMYKQKRIVNNTDLYLHSGEIVGLLGPNGSGKTTTFQMILGIVLHDSGKIFLNETDISQLPTYARARLGIGFLPQDNSIFRKLTVFDNLMAIAQMNFYSNKNARYEHIINLMKNFNIQHLSNNIGESLSGGERKRVEIARALVAKPKFLLLDEPFAGVDPISIKEIQKIIKQLKHYKLGILITDHNVQATLSICERAYVMNQGTLIAHGTSQEILNNKHVQKTYLGNLFPL</sequence>
<dbReference type="AlphaFoldDB" id="E8Q6L4"/>
<dbReference type="InterPro" id="IPR017871">
    <property type="entry name" value="ABC_transporter-like_CS"/>
</dbReference>
<evidence type="ECO:0000259" key="8">
    <source>
        <dbReference type="PROSITE" id="PS50893"/>
    </source>
</evidence>
<dbReference type="NCBIfam" id="TIGR04406">
    <property type="entry name" value="LPS_export_lptB"/>
    <property type="match status" value="1"/>
</dbReference>
<evidence type="ECO:0000256" key="5">
    <source>
        <dbReference type="ARBA" id="ARBA00022840"/>
    </source>
</evidence>
<dbReference type="CDD" id="cd03218">
    <property type="entry name" value="ABC_YhbG"/>
    <property type="match status" value="1"/>
</dbReference>
<comment type="similarity">
    <text evidence="1">Belongs to the ABC transporter superfamily. Outer membrane lipopolysaccharide export (TC 1.B.42) family.</text>
</comment>
<evidence type="ECO:0000256" key="3">
    <source>
        <dbReference type="ARBA" id="ARBA00022448"/>
    </source>
</evidence>
<gene>
    <name evidence="9" type="primary">yhbG</name>
    <name evidence="9" type="ordered locus">BVAF_042</name>
</gene>
<dbReference type="Proteomes" id="UP000007464">
    <property type="component" value="Chromosome"/>
</dbReference>
<comment type="subunit">
    <text evidence="7">Component of the lipopolysaccharide transport and assembly complex. The LptBFG transporter is composed of two ATP-binding proteins (LptB) and two transmembrane proteins (LptF and LptG).</text>
</comment>
<evidence type="ECO:0000256" key="4">
    <source>
        <dbReference type="ARBA" id="ARBA00022741"/>
    </source>
</evidence>
<dbReference type="STRING" id="859654.BVAF_042"/>
<evidence type="ECO:0000313" key="9">
    <source>
        <dbReference type="EMBL" id="ADV33455.1"/>
    </source>
</evidence>
<dbReference type="InterPro" id="IPR051120">
    <property type="entry name" value="ABC_AA/LPS_Transport"/>
</dbReference>
<dbReference type="SUPFAM" id="SSF52540">
    <property type="entry name" value="P-loop containing nucleoside triphosphate hydrolases"/>
    <property type="match status" value="1"/>
</dbReference>
<dbReference type="Pfam" id="PF00005">
    <property type="entry name" value="ABC_tran"/>
    <property type="match status" value="1"/>
</dbReference>
<dbReference type="PANTHER" id="PTHR45772:SF10">
    <property type="entry name" value="LIPOPOLYSACCHARIDE EXPORT SYSTEM ATP-BINDING PROTEIN LPTB"/>
    <property type="match status" value="1"/>
</dbReference>
<evidence type="ECO:0000256" key="6">
    <source>
        <dbReference type="ARBA" id="ARBA00024818"/>
    </source>
</evidence>
<keyword evidence="10" id="KW-1185">Reference proteome</keyword>
<dbReference type="SMART" id="SM00382">
    <property type="entry name" value="AAA"/>
    <property type="match status" value="1"/>
</dbReference>
<name>E8Q6L4_BLOVB</name>